<dbReference type="AlphaFoldDB" id="A0A0J6Y8P2"/>
<name>A0A0J6Y8P2_COCIT</name>
<dbReference type="EMBL" id="DS028095">
    <property type="protein sequence ID" value="KMP05011.1"/>
    <property type="molecule type" value="Genomic_DNA"/>
</dbReference>
<organism evidence="1 2">
    <name type="scientific">Coccidioides immitis RMSCC 2394</name>
    <dbReference type="NCBI Taxonomy" id="404692"/>
    <lineage>
        <taxon>Eukaryota</taxon>
        <taxon>Fungi</taxon>
        <taxon>Dikarya</taxon>
        <taxon>Ascomycota</taxon>
        <taxon>Pezizomycotina</taxon>
        <taxon>Eurotiomycetes</taxon>
        <taxon>Eurotiomycetidae</taxon>
        <taxon>Onygenales</taxon>
        <taxon>Onygenaceae</taxon>
        <taxon>Coccidioides</taxon>
    </lineage>
</organism>
<protein>
    <submittedName>
        <fullName evidence="1">Uncharacterized protein</fullName>
    </submittedName>
</protein>
<evidence type="ECO:0000313" key="1">
    <source>
        <dbReference type="EMBL" id="KMP05011.1"/>
    </source>
</evidence>
<reference evidence="2" key="1">
    <citation type="journal article" date="2010" name="Genome Res.">
        <title>Population genomic sequencing of Coccidioides fungi reveals recent hybridization and transposon control.</title>
        <authorList>
            <person name="Neafsey D.E."/>
            <person name="Barker B.M."/>
            <person name="Sharpton T.J."/>
            <person name="Stajich J.E."/>
            <person name="Park D.J."/>
            <person name="Whiston E."/>
            <person name="Hung C.-Y."/>
            <person name="McMahan C."/>
            <person name="White J."/>
            <person name="Sykes S."/>
            <person name="Heiman D."/>
            <person name="Young S."/>
            <person name="Zeng Q."/>
            <person name="Abouelleil A."/>
            <person name="Aftuck L."/>
            <person name="Bessette D."/>
            <person name="Brown A."/>
            <person name="FitzGerald M."/>
            <person name="Lui A."/>
            <person name="Macdonald J.P."/>
            <person name="Priest M."/>
            <person name="Orbach M.J."/>
            <person name="Galgiani J.N."/>
            <person name="Kirkland T.N."/>
            <person name="Cole G.T."/>
            <person name="Birren B.W."/>
            <person name="Henn M.R."/>
            <person name="Taylor J.W."/>
            <person name="Rounsley S.D."/>
        </authorList>
    </citation>
    <scope>NUCLEOTIDE SEQUENCE [LARGE SCALE GENOMIC DNA]</scope>
    <source>
        <strain evidence="2">RMSCC 2394</strain>
    </source>
</reference>
<sequence length="115" mass="13039">MTENTSALQSVTRLRRHSREALATHDSHRFLLAFNLWPPVISWNTGYNNSLMSSLRRRQRIAKVDSLQSCLTIIEGSEGLCPTIFPNTSSPSRGRSNDDQNSKRLSTLRLLDVCH</sequence>
<dbReference type="Proteomes" id="UP000054565">
    <property type="component" value="Unassembled WGS sequence"/>
</dbReference>
<gene>
    <name evidence="1" type="ORF">CIRG_04692</name>
</gene>
<proteinExistence type="predicted"/>
<evidence type="ECO:0000313" key="2">
    <source>
        <dbReference type="Proteomes" id="UP000054565"/>
    </source>
</evidence>
<accession>A0A0J6Y8P2</accession>